<keyword evidence="3" id="KW-0812">Transmembrane</keyword>
<feature type="domain" description="Glycosyl transferase family 51" evidence="4">
    <location>
        <begin position="49"/>
        <end position="196"/>
    </location>
</feature>
<evidence type="ECO:0000313" key="5">
    <source>
        <dbReference type="EMBL" id="KEO71659.1"/>
    </source>
</evidence>
<dbReference type="STRING" id="1048983.EL17_23405"/>
<reference evidence="5 6" key="1">
    <citation type="submission" date="2014-04" db="EMBL/GenBank/DDBJ databases">
        <title>Characterization and application of a salt tolerant electro-active bacterium.</title>
        <authorList>
            <person name="Yang L."/>
            <person name="Wei S."/>
            <person name="Tay Q.X.M."/>
        </authorList>
    </citation>
    <scope>NUCLEOTIDE SEQUENCE [LARGE SCALE GENOMIC DNA]</scope>
    <source>
        <strain evidence="5 6">LY1</strain>
    </source>
</reference>
<dbReference type="PANTHER" id="PTHR32282">
    <property type="entry name" value="BINDING PROTEIN TRANSPEPTIDASE, PUTATIVE-RELATED"/>
    <property type="match status" value="1"/>
</dbReference>
<keyword evidence="2" id="KW-0808">Transferase</keyword>
<dbReference type="RefSeq" id="WP_035079805.1">
    <property type="nucleotide sequence ID" value="NZ_JMIH01000042.1"/>
</dbReference>
<gene>
    <name evidence="5" type="ORF">EL17_23405</name>
</gene>
<dbReference type="Gene3D" id="1.10.3810.10">
    <property type="entry name" value="Biosynthetic peptidoglycan transglycosylase-like"/>
    <property type="match status" value="1"/>
</dbReference>
<dbReference type="InterPro" id="IPR001264">
    <property type="entry name" value="Glyco_trans_51"/>
</dbReference>
<organism evidence="5 6">
    <name type="scientific">Anditalea andensis</name>
    <dbReference type="NCBI Taxonomy" id="1048983"/>
    <lineage>
        <taxon>Bacteria</taxon>
        <taxon>Pseudomonadati</taxon>
        <taxon>Bacteroidota</taxon>
        <taxon>Cytophagia</taxon>
        <taxon>Cytophagales</taxon>
        <taxon>Cytophagaceae</taxon>
        <taxon>Anditalea</taxon>
    </lineage>
</organism>
<dbReference type="InterPro" id="IPR023346">
    <property type="entry name" value="Lysozyme-like_dom_sf"/>
</dbReference>
<dbReference type="PANTHER" id="PTHR32282:SF33">
    <property type="entry name" value="PEPTIDOGLYCAN GLYCOSYLTRANSFERASE"/>
    <property type="match status" value="1"/>
</dbReference>
<comment type="caution">
    <text evidence="5">The sequence shown here is derived from an EMBL/GenBank/DDBJ whole genome shotgun (WGS) entry which is preliminary data.</text>
</comment>
<dbReference type="InterPro" id="IPR050396">
    <property type="entry name" value="Glycosyltr_51/Transpeptidase"/>
</dbReference>
<protein>
    <recommendedName>
        <fullName evidence="4">Glycosyl transferase family 51 domain-containing protein</fullName>
    </recommendedName>
</protein>
<accession>A0A074KS02</accession>
<dbReference type="Proteomes" id="UP000027821">
    <property type="component" value="Unassembled WGS sequence"/>
</dbReference>
<keyword evidence="6" id="KW-1185">Reference proteome</keyword>
<dbReference type="InterPro" id="IPR036950">
    <property type="entry name" value="PBP_transglycosylase"/>
</dbReference>
<dbReference type="eggNOG" id="COG0744">
    <property type="taxonomic scope" value="Bacteria"/>
</dbReference>
<dbReference type="OrthoDB" id="9766909at2"/>
<sequence>MIKSLFSFLKYFFFIICKFFFTEHFLLIKEKIGVEFLLVNSKEHTAFEILIQMLILGEDHRFKKHIGFDCIGILRAIKNRLLYNRIEGASTVEQQLVRVLTGDYERTITRKIREIFLATTLSFFVPRNFIPIIYLKIAYFGYGMKGIYQAGIALYGIRKIDIAMSAALIARLKYPEPKIYCAKRRLKIENRTTHLLNLYNKQYK</sequence>
<dbReference type="GO" id="GO:0008955">
    <property type="term" value="F:peptidoglycan glycosyltransferase activity"/>
    <property type="evidence" value="ECO:0007669"/>
    <property type="project" value="TreeGrafter"/>
</dbReference>
<evidence type="ECO:0000256" key="2">
    <source>
        <dbReference type="ARBA" id="ARBA00022679"/>
    </source>
</evidence>
<comment type="pathway">
    <text evidence="1">Cell wall biogenesis; peptidoglycan biosynthesis.</text>
</comment>
<proteinExistence type="predicted"/>
<feature type="transmembrane region" description="Helical" evidence="3">
    <location>
        <begin position="6"/>
        <end position="28"/>
    </location>
</feature>
<evidence type="ECO:0000313" key="6">
    <source>
        <dbReference type="Proteomes" id="UP000027821"/>
    </source>
</evidence>
<dbReference type="EMBL" id="JMIH01000042">
    <property type="protein sequence ID" value="KEO71659.1"/>
    <property type="molecule type" value="Genomic_DNA"/>
</dbReference>
<dbReference type="Pfam" id="PF00912">
    <property type="entry name" value="Transgly"/>
    <property type="match status" value="1"/>
</dbReference>
<keyword evidence="3" id="KW-1133">Transmembrane helix</keyword>
<name>A0A074KS02_9BACT</name>
<keyword evidence="3" id="KW-0472">Membrane</keyword>
<evidence type="ECO:0000256" key="3">
    <source>
        <dbReference type="SAM" id="Phobius"/>
    </source>
</evidence>
<dbReference type="AlphaFoldDB" id="A0A074KS02"/>
<evidence type="ECO:0000256" key="1">
    <source>
        <dbReference type="ARBA" id="ARBA00004752"/>
    </source>
</evidence>
<evidence type="ECO:0000259" key="4">
    <source>
        <dbReference type="Pfam" id="PF00912"/>
    </source>
</evidence>
<dbReference type="SUPFAM" id="SSF53955">
    <property type="entry name" value="Lysozyme-like"/>
    <property type="match status" value="1"/>
</dbReference>